<dbReference type="Gene3D" id="3.40.50.300">
    <property type="entry name" value="P-loop containing nucleotide triphosphate hydrolases"/>
    <property type="match status" value="1"/>
</dbReference>
<dbReference type="GO" id="GO:0016787">
    <property type="term" value="F:hydrolase activity"/>
    <property type="evidence" value="ECO:0007669"/>
    <property type="project" value="UniProtKB-KW"/>
</dbReference>
<dbReference type="OrthoDB" id="6853346at2"/>
<accession>A0A1U9KHH4</accession>
<dbReference type="EMBL" id="CP014692">
    <property type="protein sequence ID" value="AQS85197.1"/>
    <property type="molecule type" value="Genomic_DNA"/>
</dbReference>
<reference evidence="1 2" key="1">
    <citation type="submission" date="2016-03" db="EMBL/GenBank/DDBJ databases">
        <title>Acetic acid bacteria sequencing.</title>
        <authorList>
            <person name="Brandt J."/>
            <person name="Jakob F."/>
            <person name="Vogel R.F."/>
        </authorList>
    </citation>
    <scope>NUCLEOTIDE SEQUENCE [LARGE SCALE GENOMIC DNA]</scope>
    <source>
        <strain evidence="1 2">TMW2.1153</strain>
    </source>
</reference>
<keyword evidence="2" id="KW-1185">Reference proteome</keyword>
<dbReference type="AlphaFoldDB" id="A0A1U9KHH4"/>
<gene>
    <name evidence="1" type="ORF">A0U92_10825</name>
</gene>
<dbReference type="KEGG" id="aace:A0U92_10825"/>
<sequence length="238" mass="26371">MAISGIIIAVVGSDGSGKSTVGTELLAWMRKTQPTALCHLGKQSGELGRAIARLPFVGKKADRRIVKVTNGTRQNRKIGFFPAAVMFALSMRRVIRFRRMLRLHRQGVCILTDRYPQVAVPGPMDGPSLTFSPRNSSVVQFLTMQERGLYDWMASYVPDLVIRLNVDLETAISRKPDHRQASLERKIADVPRLSFNGAPILDLDATEPLDVVLEKARNGIREAIIRHQAQAMDGQPAC</sequence>
<keyword evidence="1" id="KW-0378">Hydrolase</keyword>
<proteinExistence type="predicted"/>
<dbReference type="Proteomes" id="UP000188937">
    <property type="component" value="Chromosome"/>
</dbReference>
<protein>
    <submittedName>
        <fullName evidence="1">Nucleoside triphosphate hydrolase</fullName>
    </submittedName>
</protein>
<dbReference type="SUPFAM" id="SSF52540">
    <property type="entry name" value="P-loop containing nucleoside triphosphate hydrolases"/>
    <property type="match status" value="1"/>
</dbReference>
<organism evidence="1 2">
    <name type="scientific">Acetobacter aceti</name>
    <dbReference type="NCBI Taxonomy" id="435"/>
    <lineage>
        <taxon>Bacteria</taxon>
        <taxon>Pseudomonadati</taxon>
        <taxon>Pseudomonadota</taxon>
        <taxon>Alphaproteobacteria</taxon>
        <taxon>Acetobacterales</taxon>
        <taxon>Acetobacteraceae</taxon>
        <taxon>Acetobacter</taxon>
        <taxon>Acetobacter subgen. Acetobacter</taxon>
    </lineage>
</organism>
<dbReference type="STRING" id="435.A0U92_10825"/>
<name>A0A1U9KHH4_ACEAC</name>
<evidence type="ECO:0000313" key="2">
    <source>
        <dbReference type="Proteomes" id="UP000188937"/>
    </source>
</evidence>
<evidence type="ECO:0000313" key="1">
    <source>
        <dbReference type="EMBL" id="AQS85197.1"/>
    </source>
</evidence>
<dbReference type="InterPro" id="IPR027417">
    <property type="entry name" value="P-loop_NTPase"/>
</dbReference>
<dbReference type="RefSeq" id="WP_077813242.1">
    <property type="nucleotide sequence ID" value="NZ_CP014692.1"/>
</dbReference>